<dbReference type="Proteomes" id="UP000813423">
    <property type="component" value="Unassembled WGS sequence"/>
</dbReference>
<evidence type="ECO:0000313" key="1">
    <source>
        <dbReference type="EMBL" id="KAH1896078.1"/>
    </source>
</evidence>
<proteinExistence type="predicted"/>
<gene>
    <name evidence="1" type="ORF">KXV57_001488</name>
</gene>
<dbReference type="EMBL" id="JAIBSC010000128">
    <property type="protein sequence ID" value="KAH1896078.1"/>
    <property type="molecule type" value="Genomic_DNA"/>
</dbReference>
<protein>
    <submittedName>
        <fullName evidence="1">Uncharacterized protein</fullName>
    </submittedName>
</protein>
<evidence type="ECO:0000313" key="2">
    <source>
        <dbReference type="Proteomes" id="UP000813423"/>
    </source>
</evidence>
<sequence>MYHALMLFDEFRYGDFPIPQGWRENLSAGLAATQERLIVPHSFEDAFLVLRFSFLFVQEEYVSQDGFKMRILWQAINNGPYAQGHYGINYRLVARNLLFDSMCCCWRPRIDSFTGWLKNIPRKLQGQKARPDSLVFHWGEDINLEYPSPTLPKSRSPNREASAIVYQGVVLCSTPLDSRPTSSLNGAIEQPFSYNPTPPLPVEVC</sequence>
<reference evidence="1" key="1">
    <citation type="submission" date="2021-08" db="EMBL/GenBank/DDBJ databases">
        <title>Global Aspergillus fumigatus from environmental and clinical sources.</title>
        <authorList>
            <person name="Barber A."/>
            <person name="Sae-Ong T."/>
        </authorList>
    </citation>
    <scope>NUCLEOTIDE SEQUENCE</scope>
    <source>
        <strain evidence="1">NRZ-2016-071</strain>
    </source>
</reference>
<accession>A0A9P8NC11</accession>
<name>A0A9P8NC11_ASPFM</name>
<organism evidence="1 2">
    <name type="scientific">Aspergillus fumigatus</name>
    <name type="common">Neosartorya fumigata</name>
    <dbReference type="NCBI Taxonomy" id="746128"/>
    <lineage>
        <taxon>Eukaryota</taxon>
        <taxon>Fungi</taxon>
        <taxon>Dikarya</taxon>
        <taxon>Ascomycota</taxon>
        <taxon>Pezizomycotina</taxon>
        <taxon>Eurotiomycetes</taxon>
        <taxon>Eurotiomycetidae</taxon>
        <taxon>Eurotiales</taxon>
        <taxon>Aspergillaceae</taxon>
        <taxon>Aspergillus</taxon>
        <taxon>Aspergillus subgen. Fumigati</taxon>
    </lineage>
</organism>
<dbReference type="AlphaFoldDB" id="A0A9P8NC11"/>
<comment type="caution">
    <text evidence="1">The sequence shown here is derived from an EMBL/GenBank/DDBJ whole genome shotgun (WGS) entry which is preliminary data.</text>
</comment>